<evidence type="ECO:0000256" key="3">
    <source>
        <dbReference type="ARBA" id="ARBA00022989"/>
    </source>
</evidence>
<dbReference type="Pfam" id="PF05105">
    <property type="entry name" value="Phage_holin_4_1"/>
    <property type="match status" value="1"/>
</dbReference>
<evidence type="ECO:0000256" key="2">
    <source>
        <dbReference type="ARBA" id="ARBA00022692"/>
    </source>
</evidence>
<dbReference type="GO" id="GO:0016020">
    <property type="term" value="C:membrane"/>
    <property type="evidence" value="ECO:0007669"/>
    <property type="project" value="UniProtKB-SubCell"/>
</dbReference>
<keyword evidence="4 6" id="KW-0472">Membrane</keyword>
<protein>
    <recommendedName>
        <fullName evidence="9">Holin</fullName>
    </recommendedName>
</protein>
<sequence length="153" mass="17125">MEKLFVYLLSLFGVSISFLFGAWHISLTILLVFMVIDILTGLIKSAKERKLSSNLAFNGFLKKATIMLVIILANLLDLLTSAGVPVFRTMAVFFYIGMEGLSIAENVKRIGLPLPKGISKYINEMAKEQINIENINTEQVTINNNNVVREEDK</sequence>
<keyword evidence="3 6" id="KW-1133">Transmembrane helix</keyword>
<evidence type="ECO:0000313" key="8">
    <source>
        <dbReference type="Proteomes" id="UP000251002"/>
    </source>
</evidence>
<organism evidence="7 8">
    <name type="scientific">Planococcus halotolerans</name>
    <dbReference type="NCBI Taxonomy" id="2233542"/>
    <lineage>
        <taxon>Bacteria</taxon>
        <taxon>Bacillati</taxon>
        <taxon>Bacillota</taxon>
        <taxon>Bacilli</taxon>
        <taxon>Bacillales</taxon>
        <taxon>Caryophanaceae</taxon>
        <taxon>Planococcus</taxon>
    </lineage>
</organism>
<dbReference type="EMBL" id="QLZR01000014">
    <property type="protein sequence ID" value="RAZ72768.1"/>
    <property type="molecule type" value="Genomic_DNA"/>
</dbReference>
<evidence type="ECO:0000256" key="4">
    <source>
        <dbReference type="ARBA" id="ARBA00023136"/>
    </source>
</evidence>
<evidence type="ECO:0000256" key="5">
    <source>
        <dbReference type="ARBA" id="ARBA00023600"/>
    </source>
</evidence>
<evidence type="ECO:0000313" key="7">
    <source>
        <dbReference type="EMBL" id="RAZ72768.1"/>
    </source>
</evidence>
<accession>A0A365KIA3</accession>
<comment type="similarity">
    <text evidence="5">Belongs to the bacteriophage holin family. Cp-1 holin subfamily.</text>
</comment>
<evidence type="ECO:0008006" key="9">
    <source>
        <dbReference type="Google" id="ProtNLM"/>
    </source>
</evidence>
<name>A0A365KIA3_9BACL</name>
<dbReference type="InterPro" id="IPR006480">
    <property type="entry name" value="Phage_holin_4_1"/>
</dbReference>
<comment type="caution">
    <text evidence="7">The sequence shown here is derived from an EMBL/GenBank/DDBJ whole genome shotgun (WGS) entry which is preliminary data.</text>
</comment>
<dbReference type="Proteomes" id="UP000251002">
    <property type="component" value="Unassembled WGS sequence"/>
</dbReference>
<dbReference type="NCBIfam" id="TIGR01593">
    <property type="entry name" value="holin_tox_secr"/>
    <property type="match status" value="1"/>
</dbReference>
<comment type="subcellular location">
    <subcellularLocation>
        <location evidence="1">Membrane</location>
        <topology evidence="1">Multi-pass membrane protein</topology>
    </subcellularLocation>
</comment>
<evidence type="ECO:0000256" key="1">
    <source>
        <dbReference type="ARBA" id="ARBA00004141"/>
    </source>
</evidence>
<gene>
    <name evidence="7" type="ORF">DP120_18190</name>
</gene>
<dbReference type="AlphaFoldDB" id="A0A365KIA3"/>
<keyword evidence="2 6" id="KW-0812">Transmembrane</keyword>
<feature type="transmembrane region" description="Helical" evidence="6">
    <location>
        <begin position="6"/>
        <end position="39"/>
    </location>
</feature>
<reference evidence="7 8" key="1">
    <citation type="submission" date="2018-06" db="EMBL/GenBank/DDBJ databases">
        <title>The draft genome sequences of strains SCU63 and S1.</title>
        <authorList>
            <person name="Gan L."/>
        </authorList>
    </citation>
    <scope>NUCLEOTIDE SEQUENCE [LARGE SCALE GENOMIC DNA]</scope>
    <source>
        <strain evidence="7 8">SCU63</strain>
    </source>
</reference>
<feature type="transmembrane region" description="Helical" evidence="6">
    <location>
        <begin position="60"/>
        <end position="80"/>
    </location>
</feature>
<proteinExistence type="inferred from homology"/>
<evidence type="ECO:0000256" key="6">
    <source>
        <dbReference type="SAM" id="Phobius"/>
    </source>
</evidence>
<keyword evidence="8" id="KW-1185">Reference proteome</keyword>